<dbReference type="PANTHER" id="PTHR38588">
    <property type="entry name" value="BLL0334 PROTEIN"/>
    <property type="match status" value="1"/>
</dbReference>
<dbReference type="RefSeq" id="WP_181662266.1">
    <property type="nucleotide sequence ID" value="NZ_JACEHE010000044.1"/>
</dbReference>
<protein>
    <submittedName>
        <fullName evidence="3">SRPBCC family protein</fullName>
    </submittedName>
</protein>
<dbReference type="InterPro" id="IPR010419">
    <property type="entry name" value="CO_DH_gsu"/>
</dbReference>
<evidence type="ECO:0000256" key="1">
    <source>
        <dbReference type="SAM" id="MobiDB-lite"/>
    </source>
</evidence>
<dbReference type="Gene3D" id="3.30.530.20">
    <property type="match status" value="1"/>
</dbReference>
<feature type="transmembrane region" description="Helical" evidence="2">
    <location>
        <begin position="206"/>
        <end position="224"/>
    </location>
</feature>
<feature type="region of interest" description="Disordered" evidence="1">
    <location>
        <begin position="161"/>
        <end position="189"/>
    </location>
</feature>
<dbReference type="EMBL" id="JACEHE010000044">
    <property type="protein sequence ID" value="MBA2951350.1"/>
    <property type="molecule type" value="Genomic_DNA"/>
</dbReference>
<evidence type="ECO:0000313" key="3">
    <source>
        <dbReference type="EMBL" id="MBA2951350.1"/>
    </source>
</evidence>
<proteinExistence type="predicted"/>
<evidence type="ECO:0000313" key="4">
    <source>
        <dbReference type="Proteomes" id="UP000545761"/>
    </source>
</evidence>
<gene>
    <name evidence="3" type="ORF">H1D24_37785</name>
</gene>
<evidence type="ECO:0000256" key="2">
    <source>
        <dbReference type="SAM" id="Phobius"/>
    </source>
</evidence>
<accession>A0A7W0ID41</accession>
<keyword evidence="2" id="KW-1133">Transmembrane helix</keyword>
<organism evidence="3 4">
    <name type="scientific">Streptomyces himalayensis subsp. himalayensis</name>
    <dbReference type="NCBI Taxonomy" id="2756131"/>
    <lineage>
        <taxon>Bacteria</taxon>
        <taxon>Bacillati</taxon>
        <taxon>Actinomycetota</taxon>
        <taxon>Actinomycetes</taxon>
        <taxon>Kitasatosporales</taxon>
        <taxon>Streptomycetaceae</taxon>
        <taxon>Streptomyces</taxon>
        <taxon>Streptomyces himalayensis</taxon>
    </lineage>
</organism>
<name>A0A7W0ID41_9ACTN</name>
<sequence>MKLENTLSIPVAVEDAWRVLLDVERVAPCVPGATLTASDGDEHRGRIKVKLGPIGLTYNGTVTFLSRDEQARIVVLEAGGREARGNGTAKALVTCRLTDAGDDRTDVHVETELNITGKPAQFGRGTLAEVSGALMDRFAENLAAELAANAPEAPAYRAADAGMSPEAPAGSPERMPGDEHPAPARHTPAAPLDLIDATGAGALKRVAPIAAAAALLIFALGLLGRRRHHR</sequence>
<dbReference type="CDD" id="cd07823">
    <property type="entry name" value="SRPBCC_5"/>
    <property type="match status" value="1"/>
</dbReference>
<keyword evidence="2" id="KW-0812">Transmembrane</keyword>
<reference evidence="3 4" key="1">
    <citation type="submission" date="2020-07" db="EMBL/GenBank/DDBJ databases">
        <title>Streptomyces isolated from Indian soil.</title>
        <authorList>
            <person name="Mandal S."/>
            <person name="Maiti P.K."/>
        </authorList>
    </citation>
    <scope>NUCLEOTIDE SEQUENCE [LARGE SCALE GENOMIC DNA]</scope>
    <source>
        <strain evidence="3 4">PSKA28</strain>
    </source>
</reference>
<dbReference type="Pfam" id="PF06240">
    <property type="entry name" value="COXG"/>
    <property type="match status" value="1"/>
</dbReference>
<keyword evidence="2" id="KW-0472">Membrane</keyword>
<dbReference type="SUPFAM" id="SSF55961">
    <property type="entry name" value="Bet v1-like"/>
    <property type="match status" value="1"/>
</dbReference>
<dbReference type="Proteomes" id="UP000545761">
    <property type="component" value="Unassembled WGS sequence"/>
</dbReference>
<comment type="caution">
    <text evidence="3">The sequence shown here is derived from an EMBL/GenBank/DDBJ whole genome shotgun (WGS) entry which is preliminary data.</text>
</comment>
<dbReference type="PANTHER" id="PTHR38588:SF1">
    <property type="entry name" value="BLL0334 PROTEIN"/>
    <property type="match status" value="1"/>
</dbReference>
<dbReference type="InterPro" id="IPR023393">
    <property type="entry name" value="START-like_dom_sf"/>
</dbReference>
<dbReference type="AlphaFoldDB" id="A0A7W0ID41"/>